<keyword evidence="5 8" id="KW-0067">ATP-binding</keyword>
<proteinExistence type="inferred from homology"/>
<dbReference type="NCBIfam" id="TIGR00017">
    <property type="entry name" value="cmk"/>
    <property type="match status" value="1"/>
</dbReference>
<evidence type="ECO:0000256" key="7">
    <source>
        <dbReference type="ARBA" id="ARBA00048478"/>
    </source>
</evidence>
<evidence type="ECO:0000256" key="4">
    <source>
        <dbReference type="ARBA" id="ARBA00022777"/>
    </source>
</evidence>
<dbReference type="Pfam" id="PF02224">
    <property type="entry name" value="Cytidylate_kin"/>
    <property type="match status" value="1"/>
</dbReference>
<comment type="subcellular location">
    <subcellularLocation>
        <location evidence="8">Cytoplasm</location>
    </subcellularLocation>
</comment>
<accession>E6SAS4</accession>
<dbReference type="GO" id="GO:0036431">
    <property type="term" value="F:dCMP kinase activity"/>
    <property type="evidence" value="ECO:0007669"/>
    <property type="project" value="InterPro"/>
</dbReference>
<dbReference type="GO" id="GO:0005737">
    <property type="term" value="C:cytoplasm"/>
    <property type="evidence" value="ECO:0007669"/>
    <property type="project" value="UniProtKB-SubCell"/>
</dbReference>
<dbReference type="KEGG" id="ica:Intca_1835"/>
<evidence type="ECO:0000256" key="5">
    <source>
        <dbReference type="ARBA" id="ARBA00022840"/>
    </source>
</evidence>
<dbReference type="eggNOG" id="COG0283">
    <property type="taxonomic scope" value="Bacteria"/>
</dbReference>
<name>E6SAS4_INTC7</name>
<dbReference type="Proteomes" id="UP000008914">
    <property type="component" value="Chromosome"/>
</dbReference>
<evidence type="ECO:0000256" key="3">
    <source>
        <dbReference type="ARBA" id="ARBA00022741"/>
    </source>
</evidence>
<sequence>MPQTPVSSAVSEPTDHPLSGFVVAIDGPSGSGKSSVSKQVARTLGYAYLDTGAMYRALTWWCLDRHVDLDDPAAVAAAAEDFPLDIGTDPDAPHVLVGGADVAEAIRETRISTSVSKVATVIPVRELLRLLQRQLISKAGAARGGVVVEGRDITTVVAPDASVRILLTASEEARLARRSRELHGDADETSVSATRAQIVDRDRLDSTVSVFTVAADGVTTVDTSELDFDGSVRAVLHIVAAARA</sequence>
<reference evidence="10 11" key="1">
    <citation type="journal article" date="2010" name="Stand. Genomic Sci.">
        <title>Complete genome sequence of Intrasporangium calvum type strain (7 KIP).</title>
        <authorList>
            <person name="Del Rio T.G."/>
            <person name="Chertkov O."/>
            <person name="Yasawong M."/>
            <person name="Lucas S."/>
            <person name="Deshpande S."/>
            <person name="Cheng J.F."/>
            <person name="Detter C."/>
            <person name="Tapia R."/>
            <person name="Han C."/>
            <person name="Goodwin L."/>
            <person name="Pitluck S."/>
            <person name="Liolios K."/>
            <person name="Ivanova N."/>
            <person name="Mavromatis K."/>
            <person name="Pati A."/>
            <person name="Chen A."/>
            <person name="Palaniappan K."/>
            <person name="Land M."/>
            <person name="Hauser L."/>
            <person name="Chang Y.J."/>
            <person name="Jeffries C.D."/>
            <person name="Rohde M."/>
            <person name="Pukall R."/>
            <person name="Sikorski J."/>
            <person name="Goker M."/>
            <person name="Woyke T."/>
            <person name="Bristow J."/>
            <person name="Eisen J.A."/>
            <person name="Markowitz V."/>
            <person name="Hugenholtz P."/>
            <person name="Kyrpides N.C."/>
            <person name="Klenk H.P."/>
            <person name="Lapidus A."/>
        </authorList>
    </citation>
    <scope>NUCLEOTIDE SEQUENCE [LARGE SCALE GENOMIC DNA]</scope>
    <source>
        <strain evidence="11">ATCC 23552 / DSM 43043 / JCM 3097 / NBRC 12989 / 7 KIP</strain>
    </source>
</reference>
<evidence type="ECO:0000313" key="11">
    <source>
        <dbReference type="Proteomes" id="UP000008914"/>
    </source>
</evidence>
<gene>
    <name evidence="8" type="primary">cmk</name>
    <name evidence="10" type="ordered locus">Intca_1835</name>
</gene>
<keyword evidence="3 8" id="KW-0547">Nucleotide-binding</keyword>
<dbReference type="AlphaFoldDB" id="E6SAS4"/>
<dbReference type="GO" id="GO:0006220">
    <property type="term" value="P:pyrimidine nucleotide metabolic process"/>
    <property type="evidence" value="ECO:0007669"/>
    <property type="project" value="UniProtKB-UniRule"/>
</dbReference>
<dbReference type="EC" id="2.7.4.25" evidence="8"/>
<evidence type="ECO:0000256" key="1">
    <source>
        <dbReference type="ARBA" id="ARBA00009427"/>
    </source>
</evidence>
<dbReference type="HOGENOM" id="CLU_079959_0_0_11"/>
<protein>
    <recommendedName>
        <fullName evidence="8">Cytidylate kinase</fullName>
        <shortName evidence="8">CK</shortName>
        <ecNumber evidence="8">2.7.4.25</ecNumber>
    </recommendedName>
    <alternativeName>
        <fullName evidence="8">Cytidine monophosphate kinase</fullName>
        <shortName evidence="8">CMP kinase</shortName>
    </alternativeName>
</protein>
<feature type="binding site" evidence="8">
    <location>
        <begin position="27"/>
        <end position="35"/>
    </location>
    <ligand>
        <name>ATP</name>
        <dbReference type="ChEBI" id="CHEBI:30616"/>
    </ligand>
</feature>
<evidence type="ECO:0000256" key="6">
    <source>
        <dbReference type="ARBA" id="ARBA00047615"/>
    </source>
</evidence>
<dbReference type="RefSeq" id="WP_013492662.1">
    <property type="nucleotide sequence ID" value="NC_014830.1"/>
</dbReference>
<dbReference type="EMBL" id="CP002343">
    <property type="protein sequence ID" value="ADU48347.1"/>
    <property type="molecule type" value="Genomic_DNA"/>
</dbReference>
<evidence type="ECO:0000259" key="9">
    <source>
        <dbReference type="Pfam" id="PF02224"/>
    </source>
</evidence>
<dbReference type="Gene3D" id="3.40.50.300">
    <property type="entry name" value="P-loop containing nucleotide triphosphate hydrolases"/>
    <property type="match status" value="1"/>
</dbReference>
<keyword evidence="8" id="KW-0963">Cytoplasm</keyword>
<comment type="catalytic activity">
    <reaction evidence="7 8">
        <text>CMP + ATP = CDP + ADP</text>
        <dbReference type="Rhea" id="RHEA:11600"/>
        <dbReference type="ChEBI" id="CHEBI:30616"/>
        <dbReference type="ChEBI" id="CHEBI:58069"/>
        <dbReference type="ChEBI" id="CHEBI:60377"/>
        <dbReference type="ChEBI" id="CHEBI:456216"/>
        <dbReference type="EC" id="2.7.4.25"/>
    </reaction>
</comment>
<feature type="domain" description="Cytidylate kinase" evidence="9">
    <location>
        <begin position="23"/>
        <end position="239"/>
    </location>
</feature>
<evidence type="ECO:0000256" key="8">
    <source>
        <dbReference type="HAMAP-Rule" id="MF_00238"/>
    </source>
</evidence>
<keyword evidence="4 8" id="KW-0418">Kinase</keyword>
<dbReference type="InterPro" id="IPR011994">
    <property type="entry name" value="Cytidylate_kinase_dom"/>
</dbReference>
<evidence type="ECO:0000313" key="10">
    <source>
        <dbReference type="EMBL" id="ADU48347.1"/>
    </source>
</evidence>
<dbReference type="SUPFAM" id="SSF52540">
    <property type="entry name" value="P-loop containing nucleoside triphosphate hydrolases"/>
    <property type="match status" value="1"/>
</dbReference>
<dbReference type="OrthoDB" id="9807434at2"/>
<dbReference type="GO" id="GO:0036430">
    <property type="term" value="F:CMP kinase activity"/>
    <property type="evidence" value="ECO:0007669"/>
    <property type="project" value="RHEA"/>
</dbReference>
<dbReference type="InterPro" id="IPR003136">
    <property type="entry name" value="Cytidylate_kin"/>
</dbReference>
<comment type="similarity">
    <text evidence="1 8">Belongs to the cytidylate kinase family. Type 1 subfamily.</text>
</comment>
<evidence type="ECO:0000256" key="2">
    <source>
        <dbReference type="ARBA" id="ARBA00022679"/>
    </source>
</evidence>
<dbReference type="HAMAP" id="MF_00238">
    <property type="entry name" value="Cytidyl_kinase_type1"/>
    <property type="match status" value="1"/>
</dbReference>
<comment type="catalytic activity">
    <reaction evidence="6 8">
        <text>dCMP + ATP = dCDP + ADP</text>
        <dbReference type="Rhea" id="RHEA:25094"/>
        <dbReference type="ChEBI" id="CHEBI:30616"/>
        <dbReference type="ChEBI" id="CHEBI:57566"/>
        <dbReference type="ChEBI" id="CHEBI:58593"/>
        <dbReference type="ChEBI" id="CHEBI:456216"/>
        <dbReference type="EC" id="2.7.4.25"/>
    </reaction>
</comment>
<organism evidence="10 11">
    <name type="scientific">Intrasporangium calvum (strain ATCC 23552 / DSM 43043 / JCM 3097 / NBRC 12989 / NCIMB 10167 / NRRL B-3866 / 7 KIP)</name>
    <dbReference type="NCBI Taxonomy" id="710696"/>
    <lineage>
        <taxon>Bacteria</taxon>
        <taxon>Bacillati</taxon>
        <taxon>Actinomycetota</taxon>
        <taxon>Actinomycetes</taxon>
        <taxon>Micrococcales</taxon>
        <taxon>Intrasporangiaceae</taxon>
        <taxon>Intrasporangium</taxon>
    </lineage>
</organism>
<dbReference type="GO" id="GO:0005524">
    <property type="term" value="F:ATP binding"/>
    <property type="evidence" value="ECO:0007669"/>
    <property type="project" value="UniProtKB-UniRule"/>
</dbReference>
<dbReference type="STRING" id="710696.Intca_1835"/>
<keyword evidence="2 8" id="KW-0808">Transferase</keyword>
<keyword evidence="11" id="KW-1185">Reference proteome</keyword>
<dbReference type="InterPro" id="IPR027417">
    <property type="entry name" value="P-loop_NTPase"/>
</dbReference>